<dbReference type="InterPro" id="IPR010994">
    <property type="entry name" value="RuvA_2-like"/>
</dbReference>
<dbReference type="RefSeq" id="WP_008450648.1">
    <property type="nucleotide sequence ID" value="NZ_ADFQ01000089.1"/>
</dbReference>
<organism evidence="2 3">
    <name type="scientific">Prevotella amnii CRIS 21A-A</name>
    <dbReference type="NCBI Taxonomy" id="679191"/>
    <lineage>
        <taxon>Bacteria</taxon>
        <taxon>Pseudomonadati</taxon>
        <taxon>Bacteroidota</taxon>
        <taxon>Bacteroidia</taxon>
        <taxon>Bacteroidales</taxon>
        <taxon>Prevotellaceae</taxon>
        <taxon>Prevotella</taxon>
    </lineage>
</organism>
<feature type="chain" id="PRO_5003146130" description="Helix-hairpin-helix motif protein" evidence="1">
    <location>
        <begin position="20"/>
        <end position="664"/>
    </location>
</feature>
<dbReference type="EMBL" id="ADFQ01000089">
    <property type="protein sequence ID" value="EFN90520.1"/>
    <property type="molecule type" value="Genomic_DNA"/>
</dbReference>
<evidence type="ECO:0000313" key="3">
    <source>
        <dbReference type="Proteomes" id="UP000016016"/>
    </source>
</evidence>
<gene>
    <name evidence="2" type="ORF">HMPREF9018_0376</name>
</gene>
<dbReference type="Proteomes" id="UP000016016">
    <property type="component" value="Unassembled WGS sequence"/>
</dbReference>
<dbReference type="AlphaFoldDB" id="E1GXV1"/>
<accession>E1GXV1</accession>
<name>E1GXV1_9BACT</name>
<reference evidence="2 3" key="1">
    <citation type="submission" date="2010-09" db="EMBL/GenBank/DDBJ databases">
        <authorList>
            <person name="Harkins D.M."/>
            <person name="Madupu R."/>
            <person name="Durkin A.S."/>
            <person name="Torralba M."/>
            <person name="Methe B."/>
            <person name="Sutton G.G."/>
            <person name="Nelson K.E."/>
        </authorList>
    </citation>
    <scope>NUCLEOTIDE SEQUENCE [LARGE SCALE GENOMIC DNA]</scope>
    <source>
        <strain evidence="2 3">CRIS 21A-A</strain>
    </source>
</reference>
<proteinExistence type="predicted"/>
<protein>
    <recommendedName>
        <fullName evidence="4">Helix-hairpin-helix motif protein</fullName>
    </recommendedName>
</protein>
<sequence length="664" mass="76123">MKYIALTFLLCFISALSLAQSNKSWEQYIYELSSIEDESSYTNEETLELLADLAEHPINLNIATREDLERFPFLSEQQIEDILAYIYQYHGMETLGELTMIESLDDIRRKLLSFFVYVKQIEKKNFPSIKNILKYGKHDVMFTYKIPFYERKGDKNGYLGYKYQHSFRYTFHLSDYIKAGLIGAQDAGEPFLANKNSAGYDHYSFYVLIKKLGILKTLSIGRYKISIGQGLIINSSFSLGKLTMMQTLGRQSTIISAHSSRSAYNYLQGAAATVAISKHIDLTGFISYRNIDATLNKKGGGIQTILKTGYHRTKNEMMKKNNAAQLATGMTTRWNSGGFHIGASVLFTCFDKPLQQNKNESYKKYAPQDNNFWNIGIDYGYLTPHWNLQGETATNNIGAIATMNMLSWKAAYNLTIIGVQRLYGHKYYSLFSKGFSEGGHIQNESGILLGVNYNPIRGLSLQAYTDIIQFPYPKYRVHIGSKAWDNFISAIYTYKNIILSARYRYKITEKDGVNKKGLIKDITQRGRLALSYINNKWNCKTQTDIVLNNYKEYSLGYMISENISYTPLQKLSITTTLGYFNTDSYASRIYIYERSPLYTFSFPSFYGQGIRSSCFARLSTGKHFVGIVRISNTKYFNRDHIGNSYQKINSSVITDVDLQIRWKF</sequence>
<dbReference type="eggNOG" id="COG1555">
    <property type="taxonomic scope" value="Bacteria"/>
</dbReference>
<evidence type="ECO:0000313" key="2">
    <source>
        <dbReference type="EMBL" id="EFN90520.1"/>
    </source>
</evidence>
<evidence type="ECO:0000256" key="1">
    <source>
        <dbReference type="SAM" id="SignalP"/>
    </source>
</evidence>
<feature type="signal peptide" evidence="1">
    <location>
        <begin position="1"/>
        <end position="19"/>
    </location>
</feature>
<comment type="caution">
    <text evidence="2">The sequence shown here is derived from an EMBL/GenBank/DDBJ whole genome shotgun (WGS) entry which is preliminary data.</text>
</comment>
<evidence type="ECO:0008006" key="4">
    <source>
        <dbReference type="Google" id="ProtNLM"/>
    </source>
</evidence>
<keyword evidence="1" id="KW-0732">Signal</keyword>
<dbReference type="SUPFAM" id="SSF47781">
    <property type="entry name" value="RuvA domain 2-like"/>
    <property type="match status" value="1"/>
</dbReference>